<evidence type="ECO:0000256" key="6">
    <source>
        <dbReference type="SAM" id="Phobius"/>
    </source>
</evidence>
<dbReference type="PRINTS" id="PR00420">
    <property type="entry name" value="RNGMNOXGNASE"/>
</dbReference>
<organism evidence="8 9">
    <name type="scientific">Entomortierella chlamydospora</name>
    <dbReference type="NCBI Taxonomy" id="101097"/>
    <lineage>
        <taxon>Eukaryota</taxon>
        <taxon>Fungi</taxon>
        <taxon>Fungi incertae sedis</taxon>
        <taxon>Mucoromycota</taxon>
        <taxon>Mortierellomycotina</taxon>
        <taxon>Mortierellomycetes</taxon>
        <taxon>Mortierellales</taxon>
        <taxon>Mortierellaceae</taxon>
        <taxon>Entomortierella</taxon>
    </lineage>
</organism>
<dbReference type="Gene3D" id="3.50.50.60">
    <property type="entry name" value="FAD/NAD(P)-binding domain"/>
    <property type="match status" value="1"/>
</dbReference>
<keyword evidence="4" id="KW-0560">Oxidoreductase</keyword>
<gene>
    <name evidence="8" type="ORF">BGZ80_002177</name>
</gene>
<keyword evidence="5" id="KW-0503">Monooxygenase</keyword>
<keyword evidence="9" id="KW-1185">Reference proteome</keyword>
<keyword evidence="6" id="KW-0812">Transmembrane</keyword>
<feature type="transmembrane region" description="Helical" evidence="6">
    <location>
        <begin position="12"/>
        <end position="30"/>
    </location>
</feature>
<accession>A0A9P6N1C1</accession>
<sequence>MSEAQPVPESSPFVLIVGAGLGGLMLGTILESANIPCGYDCLLVSRPKLHDLLRRRVPDHKISMGKRVLRQEEHDDKVTVYCSDDTTYECSVIVGADGAYSAVRQNIYRQLDEEDKLPLSDKAPFTIGYTTMVGTASHLNPERYPELKDKRGHFRLISGNKNDSSYAVTVPDNKICWALQIQASESKSEDENLDWGQESVETMIKEFEEFPCAYGGTMKDLFDATPKKLISKIFLEEKVFRTWYHGRSVLIGDACHKLLPGGGQGAGMAFRDAVVLANCLYNMKDNSSKSIKSAFDSYYRQRYPEAEMQLKNSAYLSKVMFGQRKKKRATSYSGRKLIGYHL</sequence>
<keyword evidence="2" id="KW-0285">Flavoprotein</keyword>
<dbReference type="Pfam" id="PF01494">
    <property type="entry name" value="FAD_binding_3"/>
    <property type="match status" value="1"/>
</dbReference>
<keyword evidence="6" id="KW-1133">Transmembrane helix</keyword>
<dbReference type="InterPro" id="IPR050493">
    <property type="entry name" value="FAD-dep_Monooxygenase_BioMet"/>
</dbReference>
<dbReference type="PANTHER" id="PTHR13789">
    <property type="entry name" value="MONOOXYGENASE"/>
    <property type="match status" value="1"/>
</dbReference>
<keyword evidence="6" id="KW-0472">Membrane</keyword>
<dbReference type="InterPro" id="IPR036188">
    <property type="entry name" value="FAD/NAD-bd_sf"/>
</dbReference>
<feature type="domain" description="FAD-binding" evidence="7">
    <location>
        <begin position="231"/>
        <end position="309"/>
    </location>
</feature>
<comment type="similarity">
    <text evidence="1">Belongs to the paxM FAD-dependent monooxygenase family.</text>
</comment>
<keyword evidence="3" id="KW-0274">FAD</keyword>
<evidence type="ECO:0000256" key="2">
    <source>
        <dbReference type="ARBA" id="ARBA00022630"/>
    </source>
</evidence>
<dbReference type="GO" id="GO:0071949">
    <property type="term" value="F:FAD binding"/>
    <property type="evidence" value="ECO:0007669"/>
    <property type="project" value="InterPro"/>
</dbReference>
<dbReference type="GO" id="GO:0004497">
    <property type="term" value="F:monooxygenase activity"/>
    <property type="evidence" value="ECO:0007669"/>
    <property type="project" value="UniProtKB-KW"/>
</dbReference>
<dbReference type="PANTHER" id="PTHR13789:SF309">
    <property type="entry name" value="PUTATIVE (AFU_ORTHOLOGUE AFUA_6G14510)-RELATED"/>
    <property type="match status" value="1"/>
</dbReference>
<evidence type="ECO:0000256" key="5">
    <source>
        <dbReference type="ARBA" id="ARBA00023033"/>
    </source>
</evidence>
<proteinExistence type="inferred from homology"/>
<name>A0A9P6N1C1_9FUNG</name>
<comment type="caution">
    <text evidence="8">The sequence shown here is derived from an EMBL/GenBank/DDBJ whole genome shotgun (WGS) entry which is preliminary data.</text>
</comment>
<evidence type="ECO:0000256" key="3">
    <source>
        <dbReference type="ARBA" id="ARBA00022827"/>
    </source>
</evidence>
<dbReference type="InterPro" id="IPR002938">
    <property type="entry name" value="FAD-bd"/>
</dbReference>
<evidence type="ECO:0000256" key="1">
    <source>
        <dbReference type="ARBA" id="ARBA00007992"/>
    </source>
</evidence>
<dbReference type="AlphaFoldDB" id="A0A9P6N1C1"/>
<dbReference type="Proteomes" id="UP000703661">
    <property type="component" value="Unassembled WGS sequence"/>
</dbReference>
<dbReference type="SUPFAM" id="SSF51905">
    <property type="entry name" value="FAD/NAD(P)-binding domain"/>
    <property type="match status" value="1"/>
</dbReference>
<evidence type="ECO:0000256" key="4">
    <source>
        <dbReference type="ARBA" id="ARBA00023002"/>
    </source>
</evidence>
<protein>
    <recommendedName>
        <fullName evidence="7">FAD-binding domain-containing protein</fullName>
    </recommendedName>
</protein>
<evidence type="ECO:0000259" key="7">
    <source>
        <dbReference type="Pfam" id="PF01494"/>
    </source>
</evidence>
<evidence type="ECO:0000313" key="8">
    <source>
        <dbReference type="EMBL" id="KAG0021543.1"/>
    </source>
</evidence>
<reference evidence="8" key="1">
    <citation type="journal article" date="2020" name="Fungal Divers.">
        <title>Resolving the Mortierellaceae phylogeny through synthesis of multi-gene phylogenetics and phylogenomics.</title>
        <authorList>
            <person name="Vandepol N."/>
            <person name="Liber J."/>
            <person name="Desiro A."/>
            <person name="Na H."/>
            <person name="Kennedy M."/>
            <person name="Barry K."/>
            <person name="Grigoriev I.V."/>
            <person name="Miller A.N."/>
            <person name="O'Donnell K."/>
            <person name="Stajich J.E."/>
            <person name="Bonito G."/>
        </authorList>
    </citation>
    <scope>NUCLEOTIDE SEQUENCE</scope>
    <source>
        <strain evidence="8">NRRL 2769</strain>
    </source>
</reference>
<evidence type="ECO:0000313" key="9">
    <source>
        <dbReference type="Proteomes" id="UP000703661"/>
    </source>
</evidence>
<dbReference type="EMBL" id="JAAAID010000153">
    <property type="protein sequence ID" value="KAG0021543.1"/>
    <property type="molecule type" value="Genomic_DNA"/>
</dbReference>